<dbReference type="OrthoDB" id="1822491at2"/>
<keyword evidence="6" id="KW-1185">Reference proteome</keyword>
<keyword evidence="2" id="KW-0238">DNA-binding</keyword>
<reference evidence="5 6" key="1">
    <citation type="submission" date="2018-08" db="EMBL/GenBank/DDBJ databases">
        <title>Isolation, diversity and antifungal activity of Actinobacteria from cow dung.</title>
        <authorList>
            <person name="Ling L."/>
        </authorList>
    </citation>
    <scope>NUCLEOTIDE SEQUENCE [LARGE SCALE GENOMIC DNA]</scope>
    <source>
        <strain evidence="5 6">NEAU-LLE</strain>
    </source>
</reference>
<organism evidence="5 6">
    <name type="scientific">Microbacterium bovistercoris</name>
    <dbReference type="NCBI Taxonomy" id="2293570"/>
    <lineage>
        <taxon>Bacteria</taxon>
        <taxon>Bacillati</taxon>
        <taxon>Actinomycetota</taxon>
        <taxon>Actinomycetes</taxon>
        <taxon>Micrococcales</taxon>
        <taxon>Microbacteriaceae</taxon>
        <taxon>Microbacterium</taxon>
    </lineage>
</organism>
<dbReference type="CDD" id="cd00796">
    <property type="entry name" value="INT_Rci_Hp1_C"/>
    <property type="match status" value="1"/>
</dbReference>
<keyword evidence="3" id="KW-0233">DNA recombination</keyword>
<dbReference type="InterPro" id="IPR010998">
    <property type="entry name" value="Integrase_recombinase_N"/>
</dbReference>
<dbReference type="GO" id="GO:0015074">
    <property type="term" value="P:DNA integration"/>
    <property type="evidence" value="ECO:0007669"/>
    <property type="project" value="UniProtKB-KW"/>
</dbReference>
<comment type="caution">
    <text evidence="5">The sequence shown here is derived from an EMBL/GenBank/DDBJ whole genome shotgun (WGS) entry which is preliminary data.</text>
</comment>
<protein>
    <submittedName>
        <fullName evidence="5">Site-specific integrase</fullName>
    </submittedName>
</protein>
<name>A0A371NXN8_9MICO</name>
<proteinExistence type="inferred from homology"/>
<evidence type="ECO:0000256" key="2">
    <source>
        <dbReference type="ARBA" id="ARBA00023125"/>
    </source>
</evidence>
<comment type="similarity">
    <text evidence="1">Belongs to the 'phage' integrase family.</text>
</comment>
<dbReference type="InterPro" id="IPR002104">
    <property type="entry name" value="Integrase_catalytic"/>
</dbReference>
<dbReference type="Pfam" id="PF00589">
    <property type="entry name" value="Phage_integrase"/>
    <property type="match status" value="1"/>
</dbReference>
<evidence type="ECO:0000256" key="1">
    <source>
        <dbReference type="ARBA" id="ARBA00008857"/>
    </source>
</evidence>
<dbReference type="PANTHER" id="PTHR30349">
    <property type="entry name" value="PHAGE INTEGRASE-RELATED"/>
    <property type="match status" value="1"/>
</dbReference>
<dbReference type="Gene3D" id="1.10.150.130">
    <property type="match status" value="1"/>
</dbReference>
<gene>
    <name evidence="5" type="ORF">DY023_04055</name>
</gene>
<dbReference type="AlphaFoldDB" id="A0A371NXN8"/>
<dbReference type="InterPro" id="IPR050090">
    <property type="entry name" value="Tyrosine_recombinase_XerCD"/>
</dbReference>
<dbReference type="PROSITE" id="PS51898">
    <property type="entry name" value="TYR_RECOMBINASE"/>
    <property type="match status" value="1"/>
</dbReference>
<dbReference type="Gene3D" id="1.10.443.10">
    <property type="entry name" value="Intergrase catalytic core"/>
    <property type="match status" value="1"/>
</dbReference>
<dbReference type="GO" id="GO:0006310">
    <property type="term" value="P:DNA recombination"/>
    <property type="evidence" value="ECO:0007669"/>
    <property type="project" value="UniProtKB-KW"/>
</dbReference>
<dbReference type="InterPro" id="IPR013762">
    <property type="entry name" value="Integrase-like_cat_sf"/>
</dbReference>
<dbReference type="Proteomes" id="UP000262172">
    <property type="component" value="Unassembled WGS sequence"/>
</dbReference>
<dbReference type="SUPFAM" id="SSF56349">
    <property type="entry name" value="DNA breaking-rejoining enzymes"/>
    <property type="match status" value="1"/>
</dbReference>
<evidence type="ECO:0000259" key="4">
    <source>
        <dbReference type="PROSITE" id="PS51898"/>
    </source>
</evidence>
<dbReference type="PANTHER" id="PTHR30349:SF64">
    <property type="entry name" value="PROPHAGE INTEGRASE INTD-RELATED"/>
    <property type="match status" value="1"/>
</dbReference>
<dbReference type="InterPro" id="IPR011010">
    <property type="entry name" value="DNA_brk_join_enz"/>
</dbReference>
<evidence type="ECO:0000313" key="5">
    <source>
        <dbReference type="EMBL" id="REJ07380.1"/>
    </source>
</evidence>
<dbReference type="GO" id="GO:0003677">
    <property type="term" value="F:DNA binding"/>
    <property type="evidence" value="ECO:0007669"/>
    <property type="project" value="UniProtKB-KW"/>
</dbReference>
<dbReference type="EMBL" id="QUAB01000017">
    <property type="protein sequence ID" value="REJ07380.1"/>
    <property type="molecule type" value="Genomic_DNA"/>
</dbReference>
<evidence type="ECO:0000256" key="3">
    <source>
        <dbReference type="ARBA" id="ARBA00023172"/>
    </source>
</evidence>
<accession>A0A371NXN8</accession>
<feature type="domain" description="Tyr recombinase" evidence="4">
    <location>
        <begin position="199"/>
        <end position="386"/>
    </location>
</feature>
<evidence type="ECO:0000313" key="6">
    <source>
        <dbReference type="Proteomes" id="UP000262172"/>
    </source>
</evidence>
<sequence>MLTWASTCFGAHRRSKHFSSLAALVVSNNARLDPKTRKPLPEGIRYRADRNRYQVRVWAIGLNGEWRERSFLVPTLSEAKRFRAEAQTRIKPDGAMTLSGWHSQAWPAIRDSVRPSTARAYDVSWRKRVKPWLGHKKLEAITVGDIEAAIAGWDGSASTRIDALAFLSRLLDNAMRAEIIPLNLARLARRPRPEAHHSLRSRALTTEEVDLLIASIEDGVYRRYIAALAYTGMRAGEGAALKVGDVDLTAGVIHVRRSLSTGRTGQIVEQSPKSRKERTVPLPAKLRPHLTVAMQGKRRTELVFTGPRGGKLNGSNVRRAVDWKSIRVKLDREDLRIHDLRHTLATMLFDAGAAANDVQAVLGHSSMQVTEKYSRARADVAVRAGRALDQLFSADERKKQGEER</sequence>